<dbReference type="FunFam" id="3.40.50.410:FF:000005">
    <property type="entry name" value="26S proteasome non-ATPase regulatory subunit 4"/>
    <property type="match status" value="1"/>
</dbReference>
<sequence>MVQESTMICVDNSEYMRNGDMSPNRMQCQQEAVRVLIQFKLRSNPENAIGMLSMAKTIDVLSSMTQEDRKVLARLHQVHIEGLPQVIRAIKTAHLVLKNRPNRNHKTRVVVFIGSPLDNIESDFGPGEMQKLAKKLKKENVKVDFVLFGEATAENNQVILDFVDTLNGKDGSGSNVVVVPGDAKLFEALLSSPICRNEDGTGGGEFDFGMDGDDDPELALALRVSLEEQRQRQQAEAAANAAPAANAGEPAQNMEVDQPAAENAQAAHTSSGTVGGEQIATPLKIDSFDPAGMTEEEQIQWALRMSMAPDSPGGNINIPVTSTASNSGAGGTPAPTPMEAEMGEEESQKNRQHSTALGQLMENPELLKQLVDQIPGTTNAGKDKQKDEKKDSKDEDK</sequence>
<dbReference type="GO" id="GO:0005634">
    <property type="term" value="C:nucleus"/>
    <property type="evidence" value="ECO:0007669"/>
    <property type="project" value="TreeGrafter"/>
</dbReference>
<dbReference type="Pfam" id="PF13519">
    <property type="entry name" value="VWA_2"/>
    <property type="match status" value="1"/>
</dbReference>
<dbReference type="Proteomes" id="UP001201812">
    <property type="component" value="Unassembled WGS sequence"/>
</dbReference>
<feature type="region of interest" description="Disordered" evidence="4">
    <location>
        <begin position="307"/>
        <end position="397"/>
    </location>
</feature>
<feature type="compositionally biased region" description="Low complexity" evidence="4">
    <location>
        <begin position="234"/>
        <end position="252"/>
    </location>
</feature>
<evidence type="ECO:0000256" key="1">
    <source>
        <dbReference type="ARBA" id="ARBA00005574"/>
    </source>
</evidence>
<dbReference type="PANTHER" id="PTHR10223:SF0">
    <property type="entry name" value="26S PROTEASOME NON-ATPASE REGULATORY SUBUNIT 4"/>
    <property type="match status" value="1"/>
</dbReference>
<dbReference type="GO" id="GO:0005829">
    <property type="term" value="C:cytosol"/>
    <property type="evidence" value="ECO:0007669"/>
    <property type="project" value="TreeGrafter"/>
</dbReference>
<dbReference type="SMART" id="SM00726">
    <property type="entry name" value="UIM"/>
    <property type="match status" value="2"/>
</dbReference>
<organism evidence="6 7">
    <name type="scientific">Ditylenchus destructor</name>
    <dbReference type="NCBI Taxonomy" id="166010"/>
    <lineage>
        <taxon>Eukaryota</taxon>
        <taxon>Metazoa</taxon>
        <taxon>Ecdysozoa</taxon>
        <taxon>Nematoda</taxon>
        <taxon>Chromadorea</taxon>
        <taxon>Rhabditida</taxon>
        <taxon>Tylenchina</taxon>
        <taxon>Tylenchomorpha</taxon>
        <taxon>Sphaerularioidea</taxon>
        <taxon>Anguinidae</taxon>
        <taxon>Anguininae</taxon>
        <taxon>Ditylenchus</taxon>
    </lineage>
</organism>
<dbReference type="PROSITE" id="PS50330">
    <property type="entry name" value="UIM"/>
    <property type="match status" value="2"/>
</dbReference>
<dbReference type="PROSITE" id="PS50234">
    <property type="entry name" value="VWFA"/>
    <property type="match status" value="1"/>
</dbReference>
<feature type="compositionally biased region" description="Basic and acidic residues" evidence="4">
    <location>
        <begin position="381"/>
        <end position="397"/>
    </location>
</feature>
<dbReference type="InterPro" id="IPR036465">
    <property type="entry name" value="vWFA_dom_sf"/>
</dbReference>
<dbReference type="InterPro" id="IPR002035">
    <property type="entry name" value="VWF_A"/>
</dbReference>
<protein>
    <recommendedName>
        <fullName evidence="2">26S proteasome non-ATPase regulatory subunit 4</fullName>
    </recommendedName>
</protein>
<dbReference type="Gene3D" id="6.10.300.40">
    <property type="match status" value="1"/>
</dbReference>
<dbReference type="InterPro" id="IPR027040">
    <property type="entry name" value="PSMD4"/>
</dbReference>
<keyword evidence="7" id="KW-1185">Reference proteome</keyword>
<evidence type="ECO:0000313" key="7">
    <source>
        <dbReference type="Proteomes" id="UP001201812"/>
    </source>
</evidence>
<dbReference type="PANTHER" id="PTHR10223">
    <property type="entry name" value="26S PROTEASOME NON-ATPASE REGULATORY SUBUNIT 4"/>
    <property type="match status" value="1"/>
</dbReference>
<dbReference type="GO" id="GO:0043161">
    <property type="term" value="P:proteasome-mediated ubiquitin-dependent protein catabolic process"/>
    <property type="evidence" value="ECO:0007669"/>
    <property type="project" value="TreeGrafter"/>
</dbReference>
<proteinExistence type="inferred from homology"/>
<feature type="domain" description="VWFA" evidence="5">
    <location>
        <begin position="5"/>
        <end position="194"/>
    </location>
</feature>
<dbReference type="GO" id="GO:0008540">
    <property type="term" value="C:proteasome regulatory particle, base subcomplex"/>
    <property type="evidence" value="ECO:0007669"/>
    <property type="project" value="TreeGrafter"/>
</dbReference>
<dbReference type="EMBL" id="JAKKPZ010000006">
    <property type="protein sequence ID" value="KAI1719935.1"/>
    <property type="molecule type" value="Genomic_DNA"/>
</dbReference>
<dbReference type="InterPro" id="IPR003903">
    <property type="entry name" value="UIM_dom"/>
</dbReference>
<accession>A0AAD4R3A8</accession>
<evidence type="ECO:0000256" key="2">
    <source>
        <dbReference type="ARBA" id="ARBA00014934"/>
    </source>
</evidence>
<dbReference type="Gene3D" id="3.40.50.410">
    <property type="entry name" value="von Willebrand factor, type A domain"/>
    <property type="match status" value="1"/>
</dbReference>
<name>A0AAD4R3A8_9BILA</name>
<gene>
    <name evidence="6" type="ORF">DdX_05297</name>
</gene>
<dbReference type="AlphaFoldDB" id="A0AAD4R3A8"/>
<feature type="compositionally biased region" description="Polar residues" evidence="4">
    <location>
        <begin position="318"/>
        <end position="327"/>
    </location>
</feature>
<evidence type="ECO:0000256" key="4">
    <source>
        <dbReference type="SAM" id="MobiDB-lite"/>
    </source>
</evidence>
<keyword evidence="3" id="KW-0647">Proteasome</keyword>
<dbReference type="Gene3D" id="1.10.287.3990">
    <property type="match status" value="1"/>
</dbReference>
<evidence type="ECO:0000313" key="6">
    <source>
        <dbReference type="EMBL" id="KAI1719935.1"/>
    </source>
</evidence>
<comment type="similarity">
    <text evidence="1">Belongs to the proteasome subunit S5A family.</text>
</comment>
<dbReference type="SUPFAM" id="SSF53300">
    <property type="entry name" value="vWA-like"/>
    <property type="match status" value="1"/>
</dbReference>
<evidence type="ECO:0000256" key="3">
    <source>
        <dbReference type="ARBA" id="ARBA00022942"/>
    </source>
</evidence>
<dbReference type="GO" id="GO:0031593">
    <property type="term" value="F:polyubiquitin modification-dependent protein binding"/>
    <property type="evidence" value="ECO:0007669"/>
    <property type="project" value="TreeGrafter"/>
</dbReference>
<evidence type="ECO:0000259" key="5">
    <source>
        <dbReference type="PROSITE" id="PS50234"/>
    </source>
</evidence>
<dbReference type="Pfam" id="PF02809">
    <property type="entry name" value="UIM"/>
    <property type="match status" value="2"/>
</dbReference>
<feature type="region of interest" description="Disordered" evidence="4">
    <location>
        <begin position="227"/>
        <end position="278"/>
    </location>
</feature>
<comment type="caution">
    <text evidence="6">The sequence shown here is derived from an EMBL/GenBank/DDBJ whole genome shotgun (WGS) entry which is preliminary data.</text>
</comment>
<reference evidence="6" key="1">
    <citation type="submission" date="2022-01" db="EMBL/GenBank/DDBJ databases">
        <title>Genome Sequence Resource for Two Populations of Ditylenchus destructor, the Migratory Endoparasitic Phytonematode.</title>
        <authorList>
            <person name="Zhang H."/>
            <person name="Lin R."/>
            <person name="Xie B."/>
        </authorList>
    </citation>
    <scope>NUCLEOTIDE SEQUENCE</scope>
    <source>
        <strain evidence="6">BazhouSP</strain>
    </source>
</reference>